<feature type="chain" id="PRO_5041908374" evidence="1">
    <location>
        <begin position="22"/>
        <end position="178"/>
    </location>
</feature>
<comment type="caution">
    <text evidence="2">The sequence shown here is derived from an EMBL/GenBank/DDBJ whole genome shotgun (WGS) entry which is preliminary data.</text>
</comment>
<proteinExistence type="predicted"/>
<protein>
    <submittedName>
        <fullName evidence="2">Uncharacterized protein</fullName>
    </submittedName>
</protein>
<reference evidence="2" key="1">
    <citation type="submission" date="2018-03" db="EMBL/GenBank/DDBJ databases">
        <authorList>
            <person name="Guldener U."/>
        </authorList>
    </citation>
    <scope>NUCLEOTIDE SEQUENCE</scope>
</reference>
<feature type="signal peptide" evidence="1">
    <location>
        <begin position="1"/>
        <end position="21"/>
    </location>
</feature>
<evidence type="ECO:0000256" key="1">
    <source>
        <dbReference type="SAM" id="SignalP"/>
    </source>
</evidence>
<dbReference type="AlphaFoldDB" id="A0AAE8M0E1"/>
<dbReference type="EMBL" id="ONZP01000050">
    <property type="protein sequence ID" value="SPJ71906.1"/>
    <property type="molecule type" value="Genomic_DNA"/>
</dbReference>
<organism evidence="2 3">
    <name type="scientific">Fusarium torulosum</name>
    <dbReference type="NCBI Taxonomy" id="33205"/>
    <lineage>
        <taxon>Eukaryota</taxon>
        <taxon>Fungi</taxon>
        <taxon>Dikarya</taxon>
        <taxon>Ascomycota</taxon>
        <taxon>Pezizomycotina</taxon>
        <taxon>Sordariomycetes</taxon>
        <taxon>Hypocreomycetidae</taxon>
        <taxon>Hypocreales</taxon>
        <taxon>Nectriaceae</taxon>
        <taxon>Fusarium</taxon>
    </lineage>
</organism>
<accession>A0AAE8M0E1</accession>
<keyword evidence="1" id="KW-0732">Signal</keyword>
<name>A0AAE8M0E1_9HYPO</name>
<sequence length="178" mass="18506">MTFSLRSVLFAAAMALSSASAMTIKPSPNKLLPKGLDPAKNLGKRQSGAKISIIDGAANAPCGLSICCSPICQISFSLDDGNCPDGGSNQYPLTCKENFDHEKAGEKRALDHCDGWSVFWEDGAVDGGRFINVEQDGTGNFYSFFISGCESTNPTFDPFQCAASGGGCTGSLAGIGAD</sequence>
<evidence type="ECO:0000313" key="3">
    <source>
        <dbReference type="Proteomes" id="UP001187734"/>
    </source>
</evidence>
<evidence type="ECO:0000313" key="2">
    <source>
        <dbReference type="EMBL" id="SPJ71906.1"/>
    </source>
</evidence>
<dbReference type="Proteomes" id="UP001187734">
    <property type="component" value="Unassembled WGS sequence"/>
</dbReference>
<keyword evidence="3" id="KW-1185">Reference proteome</keyword>
<gene>
    <name evidence="2" type="ORF">FTOL_01634</name>
</gene>